<dbReference type="PANTHER" id="PTHR43429">
    <property type="entry name" value="PYRIDINE NUCLEOTIDE-DISULFIDE OXIDOREDUCTASE DOMAIN-CONTAINING"/>
    <property type="match status" value="1"/>
</dbReference>
<sequence length="385" mass="41111">MQRTIVILGSGLAGYNFAREFRKLDRDARLMVVSRDAADFYSKPQLSNALSAGKSAASLVMKPCAKMADELDADIRAHTEVCAIDTEKREVELKGGERIAWDELVLALGADPIRLPLEGDGADDVISVNDLDDFARFSDRLEGVREVVLLGGGLIGCEYANDLLSRDIRTTVVDIADRPLGRLLPREAAGYFRERLEAAGVRFRLEAGAKSVERADDGYRVQLDDGTTLDAGLVVSAVGLRPRTALAREAGCEVERGIVTDRKLATSVAHVHAVGDCAEVAGLNLPFVMPIMHQARTLAANLTGSDTTLEYPAMPVLVKTPACPTVVCPPPAGADGTWRLESDAEGVAALFESGDDLLGFALLGKATARRQELAGKVPKPFDAAG</sequence>
<feature type="domain" description="FAD/NAD(P)-binding" evidence="9">
    <location>
        <begin position="4"/>
        <end position="282"/>
    </location>
</feature>
<evidence type="ECO:0000256" key="6">
    <source>
        <dbReference type="ARBA" id="ARBA00022827"/>
    </source>
</evidence>
<comment type="similarity">
    <text evidence="3">Belongs to the FAD-dependent oxidoreductase family.</text>
</comment>
<evidence type="ECO:0000313" key="11">
    <source>
        <dbReference type="EMBL" id="AUN93712.1"/>
    </source>
</evidence>
<keyword evidence="4" id="KW-0963">Cytoplasm</keyword>
<evidence type="ECO:0000313" key="12">
    <source>
        <dbReference type="Proteomes" id="UP000242205"/>
    </source>
</evidence>
<evidence type="ECO:0000259" key="9">
    <source>
        <dbReference type="Pfam" id="PF07992"/>
    </source>
</evidence>
<dbReference type="Pfam" id="PF07992">
    <property type="entry name" value="Pyr_redox_2"/>
    <property type="match status" value="1"/>
</dbReference>
<evidence type="ECO:0000256" key="7">
    <source>
        <dbReference type="ARBA" id="ARBA00023002"/>
    </source>
</evidence>
<dbReference type="PRINTS" id="PR00411">
    <property type="entry name" value="PNDRDTASEI"/>
</dbReference>
<dbReference type="RefSeq" id="WP_102245786.1">
    <property type="nucleotide sequence ID" value="NZ_CP025682.1"/>
</dbReference>
<dbReference type="Gene3D" id="3.30.390.120">
    <property type="match status" value="1"/>
</dbReference>
<dbReference type="Proteomes" id="UP000242205">
    <property type="component" value="Chromosome"/>
</dbReference>
<dbReference type="PRINTS" id="PR00368">
    <property type="entry name" value="FADPNR"/>
</dbReference>
<comment type="cofactor">
    <cofactor evidence="1">
        <name>FAD</name>
        <dbReference type="ChEBI" id="CHEBI:57692"/>
    </cofactor>
</comment>
<keyword evidence="7" id="KW-0560">Oxidoreductase</keyword>
<dbReference type="KEGG" id="atw:C0099_01440"/>
<dbReference type="AlphaFoldDB" id="A0A2I6S366"/>
<dbReference type="InterPro" id="IPR041364">
    <property type="entry name" value="Rbx-bd"/>
</dbReference>
<evidence type="ECO:0000256" key="3">
    <source>
        <dbReference type="ARBA" id="ARBA00006442"/>
    </source>
</evidence>
<evidence type="ECO:0000256" key="4">
    <source>
        <dbReference type="ARBA" id="ARBA00022490"/>
    </source>
</evidence>
<dbReference type="InterPro" id="IPR050260">
    <property type="entry name" value="FAD-bd_OxRdtase"/>
</dbReference>
<name>A0A2I6S366_9RHOO</name>
<keyword evidence="5" id="KW-0285">Flavoprotein</keyword>
<proteinExistence type="inferred from homology"/>
<evidence type="ECO:0000256" key="5">
    <source>
        <dbReference type="ARBA" id="ARBA00022630"/>
    </source>
</evidence>
<evidence type="ECO:0000256" key="8">
    <source>
        <dbReference type="ARBA" id="ARBA00023027"/>
    </source>
</evidence>
<dbReference type="InterPro" id="IPR036188">
    <property type="entry name" value="FAD/NAD-bd_sf"/>
</dbReference>
<dbReference type="PANTHER" id="PTHR43429:SF3">
    <property type="entry name" value="NITRITE REDUCTASE [NAD(P)H]"/>
    <property type="match status" value="1"/>
</dbReference>
<evidence type="ECO:0000256" key="2">
    <source>
        <dbReference type="ARBA" id="ARBA00004496"/>
    </source>
</evidence>
<keyword evidence="6" id="KW-0274">FAD</keyword>
<keyword evidence="12" id="KW-1185">Reference proteome</keyword>
<dbReference type="OrthoDB" id="9769238at2"/>
<dbReference type="SUPFAM" id="SSF51905">
    <property type="entry name" value="FAD/NAD(P)-binding domain"/>
    <property type="match status" value="1"/>
</dbReference>
<dbReference type="GO" id="GO:0016491">
    <property type="term" value="F:oxidoreductase activity"/>
    <property type="evidence" value="ECO:0007669"/>
    <property type="project" value="UniProtKB-KW"/>
</dbReference>
<dbReference type="EMBL" id="CP025682">
    <property type="protein sequence ID" value="AUN93712.1"/>
    <property type="molecule type" value="Genomic_DNA"/>
</dbReference>
<organism evidence="11 12">
    <name type="scientific">Pseudazoarcus pumilus</name>
    <dbReference type="NCBI Taxonomy" id="2067960"/>
    <lineage>
        <taxon>Bacteria</taxon>
        <taxon>Pseudomonadati</taxon>
        <taxon>Pseudomonadota</taxon>
        <taxon>Betaproteobacteria</taxon>
        <taxon>Rhodocyclales</taxon>
        <taxon>Zoogloeaceae</taxon>
        <taxon>Pseudazoarcus</taxon>
    </lineage>
</organism>
<dbReference type="InterPro" id="IPR023753">
    <property type="entry name" value="FAD/NAD-binding_dom"/>
</dbReference>
<keyword evidence="8" id="KW-0520">NAD</keyword>
<feature type="domain" description="Rubredoxin binding" evidence="10">
    <location>
        <begin position="309"/>
        <end position="375"/>
    </location>
</feature>
<dbReference type="Pfam" id="PF18113">
    <property type="entry name" value="Rbx_binding"/>
    <property type="match status" value="1"/>
</dbReference>
<dbReference type="GO" id="GO:0005737">
    <property type="term" value="C:cytoplasm"/>
    <property type="evidence" value="ECO:0007669"/>
    <property type="project" value="UniProtKB-SubCell"/>
</dbReference>
<protein>
    <submittedName>
        <fullName evidence="11">FAD-dependent oxidoreductase</fullName>
    </submittedName>
</protein>
<evidence type="ECO:0000259" key="10">
    <source>
        <dbReference type="Pfam" id="PF18113"/>
    </source>
</evidence>
<gene>
    <name evidence="11" type="ORF">C0099_01440</name>
</gene>
<evidence type="ECO:0000256" key="1">
    <source>
        <dbReference type="ARBA" id="ARBA00001974"/>
    </source>
</evidence>
<reference evidence="11 12" key="1">
    <citation type="submission" date="2018-01" db="EMBL/GenBank/DDBJ databases">
        <authorList>
            <person name="Fu G.-Y."/>
        </authorList>
    </citation>
    <scope>NUCLEOTIDE SEQUENCE [LARGE SCALE GENOMIC DNA]</scope>
    <source>
        <strain evidence="11 12">SY39</strain>
    </source>
</reference>
<comment type="subcellular location">
    <subcellularLocation>
        <location evidence="2">Cytoplasm</location>
    </subcellularLocation>
</comment>
<dbReference type="Gene3D" id="3.50.50.60">
    <property type="entry name" value="FAD/NAD(P)-binding domain"/>
    <property type="match status" value="2"/>
</dbReference>
<accession>A0A2I6S366</accession>